<keyword evidence="2" id="KW-1185">Reference proteome</keyword>
<organism evidence="1 2">
    <name type="scientific">Acaulospora colombiana</name>
    <dbReference type="NCBI Taxonomy" id="27376"/>
    <lineage>
        <taxon>Eukaryota</taxon>
        <taxon>Fungi</taxon>
        <taxon>Fungi incertae sedis</taxon>
        <taxon>Mucoromycota</taxon>
        <taxon>Glomeromycotina</taxon>
        <taxon>Glomeromycetes</taxon>
        <taxon>Diversisporales</taxon>
        <taxon>Acaulosporaceae</taxon>
        <taxon>Acaulospora</taxon>
    </lineage>
</organism>
<protein>
    <submittedName>
        <fullName evidence="1">2999_t:CDS:1</fullName>
    </submittedName>
</protein>
<comment type="caution">
    <text evidence="1">The sequence shown here is derived from an EMBL/GenBank/DDBJ whole genome shotgun (WGS) entry which is preliminary data.</text>
</comment>
<reference evidence="1" key="1">
    <citation type="submission" date="2021-06" db="EMBL/GenBank/DDBJ databases">
        <authorList>
            <person name="Kallberg Y."/>
            <person name="Tangrot J."/>
            <person name="Rosling A."/>
        </authorList>
    </citation>
    <scope>NUCLEOTIDE SEQUENCE</scope>
    <source>
        <strain evidence="1">CL356</strain>
    </source>
</reference>
<evidence type="ECO:0000313" key="2">
    <source>
        <dbReference type="Proteomes" id="UP000789525"/>
    </source>
</evidence>
<gene>
    <name evidence="1" type="ORF">ACOLOM_LOCUS14105</name>
</gene>
<proteinExistence type="predicted"/>
<dbReference type="Proteomes" id="UP000789525">
    <property type="component" value="Unassembled WGS sequence"/>
</dbReference>
<feature type="non-terminal residue" evidence="1">
    <location>
        <position position="1"/>
    </location>
</feature>
<evidence type="ECO:0000313" key="1">
    <source>
        <dbReference type="EMBL" id="CAG8776317.1"/>
    </source>
</evidence>
<name>A0ACA9R4I1_9GLOM</name>
<accession>A0ACA9R4I1</accession>
<dbReference type="EMBL" id="CAJVPT010068327">
    <property type="protein sequence ID" value="CAG8776317.1"/>
    <property type="molecule type" value="Genomic_DNA"/>
</dbReference>
<sequence length="101" mass="11248">RGAEGNELITMEDESIPAVPEISCNEETEREGRYCPNAVRLCSFPITKILILLLDLDIARPYRNEVTPSILDPSIPCSNPPATSYSPFACHREGIFIWDAP</sequence>